<dbReference type="KEGG" id="bthv:CQJ30_00045"/>
<protein>
    <recommendedName>
        <fullName evidence="1">HD-GYP domain-containing protein</fullName>
    </recommendedName>
</protein>
<feature type="domain" description="HD-GYP" evidence="1">
    <location>
        <begin position="127"/>
        <end position="322"/>
    </location>
</feature>
<name>A0A0D0FRJ7_9BACI</name>
<dbReference type="RefSeq" id="WP_041845516.1">
    <property type="nucleotide sequence ID" value="NZ_CP023704.1"/>
</dbReference>
<reference evidence="2 3" key="1">
    <citation type="submission" date="2015-01" db="EMBL/GenBank/DDBJ databases">
        <title>Draft Genome Sequences of Four Bacillus thermoamylovorans Strains, Isolated From Food Products.</title>
        <authorList>
            <person name="Krawcyk A.O."/>
            <person name="Berendsen E.M."/>
            <person name="Eijlander R.T."/>
            <person name="de Jong A."/>
            <person name="Wells-Bennik M."/>
            <person name="Kuipers O.P."/>
        </authorList>
    </citation>
    <scope>NUCLEOTIDE SEQUENCE [LARGE SCALE GENOMIC DNA]</scope>
    <source>
        <strain evidence="2 3">B4167</strain>
    </source>
</reference>
<dbReference type="PANTHER" id="PTHR43155:SF2">
    <property type="entry name" value="CYCLIC DI-GMP PHOSPHODIESTERASE PA4108"/>
    <property type="match status" value="1"/>
</dbReference>
<dbReference type="InterPro" id="IPR003607">
    <property type="entry name" value="HD/PDEase_dom"/>
</dbReference>
<dbReference type="Gene3D" id="1.10.3210.10">
    <property type="entry name" value="Hypothetical protein af1432"/>
    <property type="match status" value="1"/>
</dbReference>
<sequence length="367" mass="42122">MKMRVSQLKPEAGLRLIENVNGLTKKPIVPKDTIITNEVIDVLNAFAVKEVEAVKADNSEKLIKKKAKNHQIDPISESKQNDKKLLYFQQHYQEVVKEYKKEFQRWQSGGTVDISIIRRLVIPLFEQLEKEPIHVLFLQNYIENVQDYIYHHAISVGLISGYLAKRLNMNRGECFQVTLAGSLCDCGMARVNPGILNQNIINNDDQREIKLHPTYSYKMLQKIPSLSTSAKLAVLKHHERIDGSGYPLKEKGKNIHLYAKIIAIADVYHALICNRIYKTKVSPFRAIEIMTREMFGKLDVSVLQTLTNCLMPLSINMLIKLSTHQIGKILFIDHRYPTRPVIQLVESNEVIQLNEQNDISIKEILNN</sequence>
<dbReference type="AlphaFoldDB" id="A0A0D0FRJ7"/>
<dbReference type="CDD" id="cd00077">
    <property type="entry name" value="HDc"/>
    <property type="match status" value="1"/>
</dbReference>
<comment type="caution">
    <text evidence="2">The sequence shown here is derived from an EMBL/GenBank/DDBJ whole genome shotgun (WGS) entry which is preliminary data.</text>
</comment>
<evidence type="ECO:0000313" key="2">
    <source>
        <dbReference type="EMBL" id="KIO73371.1"/>
    </source>
</evidence>
<proteinExistence type="predicted"/>
<dbReference type="PANTHER" id="PTHR43155">
    <property type="entry name" value="CYCLIC DI-GMP PHOSPHODIESTERASE PA4108-RELATED"/>
    <property type="match status" value="1"/>
</dbReference>
<evidence type="ECO:0000259" key="1">
    <source>
        <dbReference type="PROSITE" id="PS51832"/>
    </source>
</evidence>
<dbReference type="PROSITE" id="PS51832">
    <property type="entry name" value="HD_GYP"/>
    <property type="match status" value="1"/>
</dbReference>
<dbReference type="EMBL" id="JXLU01000049">
    <property type="protein sequence ID" value="KIO73371.1"/>
    <property type="molecule type" value="Genomic_DNA"/>
</dbReference>
<dbReference type="InterPro" id="IPR037522">
    <property type="entry name" value="HD_GYP_dom"/>
</dbReference>
<dbReference type="Pfam" id="PF13487">
    <property type="entry name" value="HD_5"/>
    <property type="match status" value="1"/>
</dbReference>
<dbReference type="SUPFAM" id="SSF109604">
    <property type="entry name" value="HD-domain/PDEase-like"/>
    <property type="match status" value="1"/>
</dbReference>
<gene>
    <name evidence="2" type="ORF">B4167_2225</name>
</gene>
<accession>A0A0D0FRJ7</accession>
<organism evidence="2 3">
    <name type="scientific">Caldibacillus thermoamylovorans</name>
    <dbReference type="NCBI Taxonomy" id="35841"/>
    <lineage>
        <taxon>Bacteria</taxon>
        <taxon>Bacillati</taxon>
        <taxon>Bacillota</taxon>
        <taxon>Bacilli</taxon>
        <taxon>Bacillales</taxon>
        <taxon>Bacillaceae</taxon>
        <taxon>Caldibacillus</taxon>
    </lineage>
</organism>
<evidence type="ECO:0000313" key="3">
    <source>
        <dbReference type="Proteomes" id="UP000032076"/>
    </source>
</evidence>
<dbReference type="Proteomes" id="UP000032076">
    <property type="component" value="Unassembled WGS sequence"/>
</dbReference>